<evidence type="ECO:0000313" key="1">
    <source>
        <dbReference type="EMBL" id="TLQ08981.1"/>
    </source>
</evidence>
<dbReference type="InterPro" id="IPR050490">
    <property type="entry name" value="Bact_solute-bd_prot1"/>
</dbReference>
<dbReference type="SUPFAM" id="SSF53850">
    <property type="entry name" value="Periplasmic binding protein-like II"/>
    <property type="match status" value="1"/>
</dbReference>
<evidence type="ECO:0000313" key="2">
    <source>
        <dbReference type="Proteomes" id="UP000307201"/>
    </source>
</evidence>
<dbReference type="PANTHER" id="PTHR43649">
    <property type="entry name" value="ARABINOSE-BINDING PROTEIN-RELATED"/>
    <property type="match status" value="1"/>
</dbReference>
<protein>
    <submittedName>
        <fullName evidence="1">Carbohydrate ABC transporter substrate-binding protein</fullName>
    </submittedName>
</protein>
<name>A0A5R9C7F2_9LACT</name>
<dbReference type="Proteomes" id="UP000307201">
    <property type="component" value="Unassembled WGS sequence"/>
</dbReference>
<reference evidence="1 2" key="1">
    <citation type="submission" date="2019-05" db="EMBL/GenBank/DDBJ databases">
        <title>The metagenome of a microbial culture collection derived from dairy environment covers the genomic content of the human microbiome.</title>
        <authorList>
            <person name="Roder T."/>
            <person name="Wuthrich D."/>
            <person name="Sattari Z."/>
            <person name="Von Ah U."/>
            <person name="Bar C."/>
            <person name="Ronchi F."/>
            <person name="Macpherson A.J."/>
            <person name="Ganal-Vonarburg S.C."/>
            <person name="Bruggmann R."/>
            <person name="Vergeres G."/>
        </authorList>
    </citation>
    <scope>NUCLEOTIDE SEQUENCE [LARGE SCALE GENOMIC DNA]</scope>
    <source>
        <strain evidence="1 2">FAM 24235</strain>
    </source>
</reference>
<accession>A0A5R9C7F2</accession>
<proteinExistence type="predicted"/>
<dbReference type="EMBL" id="VBTE01000004">
    <property type="protein sequence ID" value="TLQ08981.1"/>
    <property type="molecule type" value="Genomic_DNA"/>
</dbReference>
<dbReference type="Gene3D" id="3.40.190.10">
    <property type="entry name" value="Periplasmic binding protein-like II"/>
    <property type="match status" value="2"/>
</dbReference>
<dbReference type="Pfam" id="PF01547">
    <property type="entry name" value="SBP_bac_1"/>
    <property type="match status" value="1"/>
</dbReference>
<dbReference type="STRING" id="191770.SAMN04488013_1327"/>
<dbReference type="OrthoDB" id="9763054at2"/>
<dbReference type="InterPro" id="IPR006059">
    <property type="entry name" value="SBP"/>
</dbReference>
<gene>
    <name evidence="1" type="ORF">FEZ48_02175</name>
</gene>
<comment type="caution">
    <text evidence="1">The sequence shown here is derived from an EMBL/GenBank/DDBJ whole genome shotgun (WGS) entry which is preliminary data.</text>
</comment>
<sequence>MIDPPLFAVPFLISGCGTGGTTSTPDSGDSESGVSDGVVTVDFFNQKPEITAQLEELADMYNEETDGDTRVTITTVGSGEGSAGLQARFSSGDEPALMMLGGLPEVEHYSDSLIDISELEVTDTLIDGTLEGGTIDDIPLGIPLNLEGFGWMYNREIFEEAGINPESIQSYDDFAEAVETLDSQKEELGIDEVFAFSGGENYIANQFSANFTSPEFNESIIESYEAKELNWEYGDQMKKYTDLFNQYNVQPILTVDYSRSVEELFVNDKVAMVHQGIWIVPTLNDIDPSFAKEKLGLLPVYGESDTEGKIIAGAPFYIGVNKNLDDEVVEESKNFLDWMYTSEEGKEMITGDLAFVPAQEGYEPEDISDPVSQELYRALLAGETGAMTHKQYPDGWFQQVLYPEYQKYLNGDQTWEDFEMNTAEAFKEMR</sequence>
<dbReference type="AlphaFoldDB" id="A0A5R9C7F2"/>
<dbReference type="PANTHER" id="PTHR43649:SF12">
    <property type="entry name" value="DIACETYLCHITOBIOSE BINDING PROTEIN DASA"/>
    <property type="match status" value="1"/>
</dbReference>
<organism evidence="1 2">
    <name type="scientific">Marinilactibacillus psychrotolerans</name>
    <dbReference type="NCBI Taxonomy" id="191770"/>
    <lineage>
        <taxon>Bacteria</taxon>
        <taxon>Bacillati</taxon>
        <taxon>Bacillota</taxon>
        <taxon>Bacilli</taxon>
        <taxon>Lactobacillales</taxon>
        <taxon>Carnobacteriaceae</taxon>
        <taxon>Marinilactibacillus</taxon>
    </lineage>
</organism>